<dbReference type="InterPro" id="IPR010430">
    <property type="entry name" value="DUF1028"/>
</dbReference>
<dbReference type="RefSeq" id="WP_186948218.1">
    <property type="nucleotide sequence ID" value="NZ_JACOGF010000008.1"/>
</dbReference>
<dbReference type="EMBL" id="JACOGF010000008">
    <property type="protein sequence ID" value="MBC3918941.1"/>
    <property type="molecule type" value="Genomic_DNA"/>
</dbReference>
<reference evidence="2 3" key="1">
    <citation type="submission" date="2020-08" db="EMBL/GenBank/DDBJ databases">
        <title>Novel species isolated from subtropical streams in China.</title>
        <authorList>
            <person name="Lu H."/>
        </authorList>
    </citation>
    <scope>NUCLEOTIDE SEQUENCE [LARGE SCALE GENOMIC DNA]</scope>
    <source>
        <strain evidence="2 3">CY18W</strain>
    </source>
</reference>
<keyword evidence="1" id="KW-0732">Signal</keyword>
<evidence type="ECO:0000256" key="1">
    <source>
        <dbReference type="SAM" id="SignalP"/>
    </source>
</evidence>
<dbReference type="InterPro" id="IPR011990">
    <property type="entry name" value="TPR-like_helical_dom_sf"/>
</dbReference>
<dbReference type="InterPro" id="IPR029055">
    <property type="entry name" value="Ntn_hydrolases_N"/>
</dbReference>
<dbReference type="Pfam" id="PF06267">
    <property type="entry name" value="DUF1028"/>
    <property type="match status" value="1"/>
</dbReference>
<dbReference type="Proteomes" id="UP000650424">
    <property type="component" value="Unassembled WGS sequence"/>
</dbReference>
<comment type="caution">
    <text evidence="2">The sequence shown here is derived from an EMBL/GenBank/DDBJ whole genome shotgun (WGS) entry which is preliminary data.</text>
</comment>
<gene>
    <name evidence="2" type="ORF">H8L32_15730</name>
</gene>
<feature type="signal peptide" evidence="1">
    <location>
        <begin position="1"/>
        <end position="23"/>
    </location>
</feature>
<name>A0ABR6ZSR8_9BURK</name>
<dbReference type="SUPFAM" id="SSF48452">
    <property type="entry name" value="TPR-like"/>
    <property type="match status" value="1"/>
</dbReference>
<dbReference type="PANTHER" id="PTHR39328">
    <property type="entry name" value="BLL2871 PROTEIN"/>
    <property type="match status" value="1"/>
</dbReference>
<protein>
    <submittedName>
        <fullName evidence="2">DUF1028 domain-containing protein</fullName>
    </submittedName>
</protein>
<proteinExistence type="predicted"/>
<dbReference type="Gene3D" id="3.60.20.10">
    <property type="entry name" value="Glutamine Phosphoribosylpyrophosphate, subunit 1, domain 1"/>
    <property type="match status" value="1"/>
</dbReference>
<feature type="chain" id="PRO_5046072692" evidence="1">
    <location>
        <begin position="24"/>
        <end position="327"/>
    </location>
</feature>
<evidence type="ECO:0000313" key="2">
    <source>
        <dbReference type="EMBL" id="MBC3918941.1"/>
    </source>
</evidence>
<evidence type="ECO:0000313" key="3">
    <source>
        <dbReference type="Proteomes" id="UP000650424"/>
    </source>
</evidence>
<keyword evidence="3" id="KW-1185">Reference proteome</keyword>
<sequence>MPFKVAKARLAAYVLRLSGVVLLAVPSLASATFSIVACDRNGNCGAAVATNNLAVGASVPYAQAHVGALVSQFETNPTYGPKGLALLASGQSPDAAIRILLDGDNNFDNSGITARQIGMVDARGRSATYTGAEALSSAWAGAEHGDGFSIQGNGLAGEQVLSSMKRVFLSSTGTLAERLMASLEAGEKAGGQTTGRLSAALLLKTPEGAWQDIDLRIDSAAEPVRDLRRLLEQHYALQAILRAERQVRKGAISDARTSISEALHRCHGWDRIWRRAARLAMTMGDTDRALDYLSVFLAINPVWGRMEIRDSIYQPLRTNALFKSWNN</sequence>
<accession>A0ABR6ZSR8</accession>
<dbReference type="PANTHER" id="PTHR39328:SF1">
    <property type="entry name" value="BLL2871 PROTEIN"/>
    <property type="match status" value="1"/>
</dbReference>
<dbReference type="SUPFAM" id="SSF56235">
    <property type="entry name" value="N-terminal nucleophile aminohydrolases (Ntn hydrolases)"/>
    <property type="match status" value="1"/>
</dbReference>
<organism evidence="2 3">
    <name type="scientific">Undibacterium hunanense</name>
    <dbReference type="NCBI Taxonomy" id="2762292"/>
    <lineage>
        <taxon>Bacteria</taxon>
        <taxon>Pseudomonadati</taxon>
        <taxon>Pseudomonadota</taxon>
        <taxon>Betaproteobacteria</taxon>
        <taxon>Burkholderiales</taxon>
        <taxon>Oxalobacteraceae</taxon>
        <taxon>Undibacterium</taxon>
    </lineage>
</organism>